<evidence type="ECO:0008006" key="4">
    <source>
        <dbReference type="Google" id="ProtNLM"/>
    </source>
</evidence>
<organism evidence="2 3">
    <name type="scientific">Fulvivirga imtechensis AK7</name>
    <dbReference type="NCBI Taxonomy" id="1237149"/>
    <lineage>
        <taxon>Bacteria</taxon>
        <taxon>Pseudomonadati</taxon>
        <taxon>Bacteroidota</taxon>
        <taxon>Cytophagia</taxon>
        <taxon>Cytophagales</taxon>
        <taxon>Fulvivirgaceae</taxon>
        <taxon>Fulvivirga</taxon>
    </lineage>
</organism>
<proteinExistence type="predicted"/>
<dbReference type="STRING" id="1237149.C900_00581"/>
<feature type="transmembrane region" description="Helical" evidence="1">
    <location>
        <begin position="6"/>
        <end position="28"/>
    </location>
</feature>
<sequence>MIDLTAFLFPLLFKLPQMVIIGFCLYYWSKRQSIDGILMTIGSVIIFAVSVFTTFAPQFLFNTDTDYVTIMMYVSGIGGIGSIAFAVGFGIMIASVLKEKRNTALDDVAGV</sequence>
<protein>
    <recommendedName>
        <fullName evidence="4">Integral membrane protein</fullName>
    </recommendedName>
</protein>
<comment type="caution">
    <text evidence="2">The sequence shown here is derived from an EMBL/GenBank/DDBJ whole genome shotgun (WGS) entry which is preliminary data.</text>
</comment>
<keyword evidence="1" id="KW-1133">Transmembrane helix</keyword>
<evidence type="ECO:0000256" key="1">
    <source>
        <dbReference type="SAM" id="Phobius"/>
    </source>
</evidence>
<reference evidence="2 3" key="1">
    <citation type="submission" date="2012-12" db="EMBL/GenBank/DDBJ databases">
        <title>Genome assembly of Fulvivirga imtechensis AK7.</title>
        <authorList>
            <person name="Nupur N."/>
            <person name="Khatri I."/>
            <person name="Kumar R."/>
            <person name="Subramanian S."/>
            <person name="Pinnaka A."/>
        </authorList>
    </citation>
    <scope>NUCLEOTIDE SEQUENCE [LARGE SCALE GENOMIC DNA]</scope>
    <source>
        <strain evidence="2 3">AK7</strain>
    </source>
</reference>
<evidence type="ECO:0000313" key="3">
    <source>
        <dbReference type="Proteomes" id="UP000011135"/>
    </source>
</evidence>
<accession>L8JJ78</accession>
<name>L8JJ78_9BACT</name>
<evidence type="ECO:0000313" key="2">
    <source>
        <dbReference type="EMBL" id="ELR68278.1"/>
    </source>
</evidence>
<gene>
    <name evidence="2" type="ORF">C900_00581</name>
</gene>
<dbReference type="OrthoDB" id="768991at2"/>
<dbReference type="EMBL" id="AMZN01000127">
    <property type="protein sequence ID" value="ELR68278.1"/>
    <property type="molecule type" value="Genomic_DNA"/>
</dbReference>
<feature type="transmembrane region" description="Helical" evidence="1">
    <location>
        <begin position="72"/>
        <end position="97"/>
    </location>
</feature>
<keyword evidence="1" id="KW-0812">Transmembrane</keyword>
<keyword evidence="1" id="KW-0472">Membrane</keyword>
<keyword evidence="3" id="KW-1185">Reference proteome</keyword>
<dbReference type="Proteomes" id="UP000011135">
    <property type="component" value="Unassembled WGS sequence"/>
</dbReference>
<dbReference type="AlphaFoldDB" id="L8JJ78"/>
<dbReference type="RefSeq" id="WP_009583482.1">
    <property type="nucleotide sequence ID" value="NZ_AMZN01000127.1"/>
</dbReference>
<feature type="transmembrane region" description="Helical" evidence="1">
    <location>
        <begin position="37"/>
        <end position="60"/>
    </location>
</feature>